<keyword evidence="4" id="KW-1185">Reference proteome</keyword>
<dbReference type="AlphaFoldDB" id="A0A1V9XGW8"/>
<feature type="compositionally biased region" description="Basic and acidic residues" evidence="1">
    <location>
        <begin position="81"/>
        <end position="92"/>
    </location>
</feature>
<protein>
    <submittedName>
        <fullName evidence="3">Uncharacterized protein</fullName>
    </submittedName>
</protein>
<dbReference type="InParanoid" id="A0A1V9XGW8"/>
<feature type="signal peptide" evidence="2">
    <location>
        <begin position="1"/>
        <end position="20"/>
    </location>
</feature>
<keyword evidence="2" id="KW-0732">Signal</keyword>
<feature type="region of interest" description="Disordered" evidence="1">
    <location>
        <begin position="81"/>
        <end position="103"/>
    </location>
</feature>
<feature type="chain" id="PRO_5013229668" evidence="2">
    <location>
        <begin position="21"/>
        <end position="103"/>
    </location>
</feature>
<name>A0A1V9XGW8_9ACAR</name>
<evidence type="ECO:0000313" key="4">
    <source>
        <dbReference type="Proteomes" id="UP000192247"/>
    </source>
</evidence>
<dbReference type="Proteomes" id="UP000192247">
    <property type="component" value="Unassembled WGS sequence"/>
</dbReference>
<comment type="caution">
    <text evidence="3">The sequence shown here is derived from an EMBL/GenBank/DDBJ whole genome shotgun (WGS) entry which is preliminary data.</text>
</comment>
<evidence type="ECO:0000256" key="1">
    <source>
        <dbReference type="SAM" id="MobiDB-lite"/>
    </source>
</evidence>
<feature type="compositionally biased region" description="Polar residues" evidence="1">
    <location>
        <begin position="94"/>
        <end position="103"/>
    </location>
</feature>
<gene>
    <name evidence="3" type="ORF">BIW11_01257</name>
</gene>
<evidence type="ECO:0000256" key="2">
    <source>
        <dbReference type="SAM" id="SignalP"/>
    </source>
</evidence>
<sequence>MSPAWSCFAVLAMLVVYSRCTREQLDRHIATIRTTATSKEMRGTPVTAVGEAPPKVSETPDAVEIEGRTSYFSRVSPRRIENIDKFSDRDPPIESTTRNHQNP</sequence>
<accession>A0A1V9XGW8</accession>
<proteinExistence type="predicted"/>
<dbReference type="EMBL" id="MNPL01011269">
    <property type="protein sequence ID" value="OQR72676.1"/>
    <property type="molecule type" value="Genomic_DNA"/>
</dbReference>
<evidence type="ECO:0000313" key="3">
    <source>
        <dbReference type="EMBL" id="OQR72676.1"/>
    </source>
</evidence>
<organism evidence="3 4">
    <name type="scientific">Tropilaelaps mercedesae</name>
    <dbReference type="NCBI Taxonomy" id="418985"/>
    <lineage>
        <taxon>Eukaryota</taxon>
        <taxon>Metazoa</taxon>
        <taxon>Ecdysozoa</taxon>
        <taxon>Arthropoda</taxon>
        <taxon>Chelicerata</taxon>
        <taxon>Arachnida</taxon>
        <taxon>Acari</taxon>
        <taxon>Parasitiformes</taxon>
        <taxon>Mesostigmata</taxon>
        <taxon>Gamasina</taxon>
        <taxon>Dermanyssoidea</taxon>
        <taxon>Laelapidae</taxon>
        <taxon>Tropilaelaps</taxon>
    </lineage>
</organism>
<reference evidence="3 4" key="1">
    <citation type="journal article" date="2017" name="Gigascience">
        <title>Draft genome of the honey bee ectoparasitic mite, Tropilaelaps mercedesae, is shaped by the parasitic life history.</title>
        <authorList>
            <person name="Dong X."/>
            <person name="Armstrong S.D."/>
            <person name="Xia D."/>
            <person name="Makepeace B.L."/>
            <person name="Darby A.C."/>
            <person name="Kadowaki T."/>
        </authorList>
    </citation>
    <scope>NUCLEOTIDE SEQUENCE [LARGE SCALE GENOMIC DNA]</scope>
    <source>
        <strain evidence="3">Wuxi-XJTLU</strain>
    </source>
</reference>